<dbReference type="AlphaFoldDB" id="A0A067R6X8"/>
<feature type="transmembrane region" description="Helical" evidence="2">
    <location>
        <begin position="67"/>
        <end position="86"/>
    </location>
</feature>
<feature type="transmembrane region" description="Helical" evidence="2">
    <location>
        <begin position="35"/>
        <end position="55"/>
    </location>
</feature>
<evidence type="ECO:0000313" key="4">
    <source>
        <dbReference type="Proteomes" id="UP000027135"/>
    </source>
</evidence>
<keyword evidence="2" id="KW-1133">Transmembrane helix</keyword>
<evidence type="ECO:0000313" key="3">
    <source>
        <dbReference type="EMBL" id="KDR19072.1"/>
    </source>
</evidence>
<dbReference type="EMBL" id="KK852663">
    <property type="protein sequence ID" value="KDR19072.1"/>
    <property type="molecule type" value="Genomic_DNA"/>
</dbReference>
<reference evidence="3 4" key="1">
    <citation type="journal article" date="2014" name="Nat. Commun.">
        <title>Molecular traces of alternative social organization in a termite genome.</title>
        <authorList>
            <person name="Terrapon N."/>
            <person name="Li C."/>
            <person name="Robertson H.M."/>
            <person name="Ji L."/>
            <person name="Meng X."/>
            <person name="Booth W."/>
            <person name="Chen Z."/>
            <person name="Childers C.P."/>
            <person name="Glastad K.M."/>
            <person name="Gokhale K."/>
            <person name="Gowin J."/>
            <person name="Gronenberg W."/>
            <person name="Hermansen R.A."/>
            <person name="Hu H."/>
            <person name="Hunt B.G."/>
            <person name="Huylmans A.K."/>
            <person name="Khalil S.M."/>
            <person name="Mitchell R.D."/>
            <person name="Munoz-Torres M.C."/>
            <person name="Mustard J.A."/>
            <person name="Pan H."/>
            <person name="Reese J.T."/>
            <person name="Scharf M.E."/>
            <person name="Sun F."/>
            <person name="Vogel H."/>
            <person name="Xiao J."/>
            <person name="Yang W."/>
            <person name="Yang Z."/>
            <person name="Yang Z."/>
            <person name="Zhou J."/>
            <person name="Zhu J."/>
            <person name="Brent C.S."/>
            <person name="Elsik C.G."/>
            <person name="Goodisman M.A."/>
            <person name="Liberles D.A."/>
            <person name="Roe R.M."/>
            <person name="Vargo E.L."/>
            <person name="Vilcinskas A."/>
            <person name="Wang J."/>
            <person name="Bornberg-Bauer E."/>
            <person name="Korb J."/>
            <person name="Zhang G."/>
            <person name="Liebig J."/>
        </authorList>
    </citation>
    <scope>NUCLEOTIDE SEQUENCE [LARGE SCALE GENOMIC DNA]</scope>
    <source>
        <tissue evidence="3">Whole organism</tissue>
    </source>
</reference>
<evidence type="ECO:0000256" key="2">
    <source>
        <dbReference type="SAM" id="Phobius"/>
    </source>
</evidence>
<accession>A0A067R6X8</accession>
<name>A0A067R6X8_ZOONE</name>
<evidence type="ECO:0000256" key="1">
    <source>
        <dbReference type="SAM" id="MobiDB-lite"/>
    </source>
</evidence>
<keyword evidence="4" id="KW-1185">Reference proteome</keyword>
<organism evidence="3 4">
    <name type="scientific">Zootermopsis nevadensis</name>
    <name type="common">Dampwood termite</name>
    <dbReference type="NCBI Taxonomy" id="136037"/>
    <lineage>
        <taxon>Eukaryota</taxon>
        <taxon>Metazoa</taxon>
        <taxon>Ecdysozoa</taxon>
        <taxon>Arthropoda</taxon>
        <taxon>Hexapoda</taxon>
        <taxon>Insecta</taxon>
        <taxon>Pterygota</taxon>
        <taxon>Neoptera</taxon>
        <taxon>Polyneoptera</taxon>
        <taxon>Dictyoptera</taxon>
        <taxon>Blattodea</taxon>
        <taxon>Blattoidea</taxon>
        <taxon>Termitoidae</taxon>
        <taxon>Termopsidae</taxon>
        <taxon>Zootermopsis</taxon>
    </lineage>
</organism>
<dbReference type="InParanoid" id="A0A067R6X8"/>
<sequence>MKKNRIHDSSFSGSSSDDEDYAGGLYGHQNSAANALLYVGLGTIAIGLVISFVGTGEKGFKTLELRLIGPTLIGSGLMCCLIRIFLCVCPSKCFQRRHKHRHRHKNSVKSSHLGDLLQQPSAGHFNHNSFFGTANSDSKDHNRTEDIAMADQTKLLRNNINKKTVSIVTTPVETATTSNLPSGSSGHNHRQQNDISLSSSLFLKHERQCSTFSNRAHPLQIPTINIPNFVGSNDDEEDILGSRQESKRKHSSSLDLELQKLDSGSFDISTFESSNEIGGILRVAGSVEGSGRYRDGDKRRTSLTSVHRNGGATLAISKAVAATTVTSPPSTRIGLVNPDPDAHKLEEELEMSSAISKDLHDPLSSYSSLGKHSDIDSLLQNEIVLSPSKLQQTGRDT</sequence>
<dbReference type="eggNOG" id="ENOG502S58V">
    <property type="taxonomic scope" value="Eukaryota"/>
</dbReference>
<keyword evidence="2" id="KW-0812">Transmembrane</keyword>
<keyword evidence="2" id="KW-0472">Membrane</keyword>
<dbReference type="Proteomes" id="UP000027135">
    <property type="component" value="Unassembled WGS sequence"/>
</dbReference>
<protein>
    <submittedName>
        <fullName evidence="3">Uncharacterized protein</fullName>
    </submittedName>
</protein>
<gene>
    <name evidence="3" type="ORF">L798_06428</name>
</gene>
<proteinExistence type="predicted"/>
<feature type="region of interest" description="Disordered" evidence="1">
    <location>
        <begin position="228"/>
        <end position="251"/>
    </location>
</feature>